<organism evidence="3 4">
    <name type="scientific">Cinnamomum micranthum f. kanehirae</name>
    <dbReference type="NCBI Taxonomy" id="337451"/>
    <lineage>
        <taxon>Eukaryota</taxon>
        <taxon>Viridiplantae</taxon>
        <taxon>Streptophyta</taxon>
        <taxon>Embryophyta</taxon>
        <taxon>Tracheophyta</taxon>
        <taxon>Spermatophyta</taxon>
        <taxon>Magnoliopsida</taxon>
        <taxon>Magnoliidae</taxon>
        <taxon>Laurales</taxon>
        <taxon>Lauraceae</taxon>
        <taxon>Cinnamomum</taxon>
    </lineage>
</organism>
<dbReference type="STRING" id="337451.A0A3S3P5D2"/>
<name>A0A3S3P5D2_9MAGN</name>
<dbReference type="OrthoDB" id="3941538at2759"/>
<evidence type="ECO:0000256" key="1">
    <source>
        <dbReference type="PIRSR" id="PIRSR605019-1"/>
    </source>
</evidence>
<keyword evidence="1" id="KW-0862">Zinc</keyword>
<dbReference type="GO" id="GO:0008725">
    <property type="term" value="F:DNA-3-methyladenine glycosylase activity"/>
    <property type="evidence" value="ECO:0007669"/>
    <property type="project" value="InterPro"/>
</dbReference>
<comment type="caution">
    <text evidence="3">The sequence shown here is derived from an EMBL/GenBank/DDBJ whole genome shotgun (WGS) entry which is preliminary data.</text>
</comment>
<feature type="binding site" evidence="1">
    <location>
        <position position="336"/>
    </location>
    <ligand>
        <name>Zn(2+)</name>
        <dbReference type="ChEBI" id="CHEBI:29105"/>
    </ligand>
</feature>
<feature type="region of interest" description="Disordered" evidence="2">
    <location>
        <begin position="1"/>
        <end position="52"/>
    </location>
</feature>
<dbReference type="Gene3D" id="1.10.340.30">
    <property type="entry name" value="Hypothetical protein, domain 2"/>
    <property type="match status" value="1"/>
</dbReference>
<dbReference type="InterPro" id="IPR005019">
    <property type="entry name" value="Adenine_glyco"/>
</dbReference>
<gene>
    <name evidence="3" type="ORF">CKAN_01212400</name>
</gene>
<accession>A0A3S3P5D2</accession>
<evidence type="ECO:0000313" key="3">
    <source>
        <dbReference type="EMBL" id="RWR83370.1"/>
    </source>
</evidence>
<feature type="compositionally biased region" description="Basic and acidic residues" evidence="2">
    <location>
        <begin position="20"/>
        <end position="39"/>
    </location>
</feature>
<protein>
    <submittedName>
        <fullName evidence="3">DNA-3-methyladenine glycosylase isoform X1</fullName>
    </submittedName>
</protein>
<evidence type="ECO:0000313" key="4">
    <source>
        <dbReference type="Proteomes" id="UP000283530"/>
    </source>
</evidence>
<keyword evidence="4" id="KW-1185">Reference proteome</keyword>
<dbReference type="PANTHER" id="PTHR31116:SF29">
    <property type="entry name" value="DNA GLYCOSYLASE SUPERFAMILY PROTEIN"/>
    <property type="match status" value="1"/>
</dbReference>
<sequence length="353" mass="40760">MSARQNQFSSLSSQNMPIPDFRRNVLERNRTVREREKRGNSPLTRHLQKVYPIGIHKSNSSSPLSSLSLSQNSNDSLISSSILWDSKISEPFHLLGRFERREATSAYEPFHGHGPFERREVQVAKVSFSGNGSFKRRETPAAEDVKGSSESKDGNLKRCHWITKGSDQIYVGFHDEQWGVPEFDDNLLFELLILSGMLMDHNWTEILTKREFYREAFAEFDPTVVAKMEEKEIMELSSNKKLMLAESRVRCIVDNAKCIVKILEEYGSFSSFLWGYLNYRPMINGYRYPRNVPLRTPKSEAISKDLVRRGFRYVGPVIIYSFMQAAGMTNDHLTDCFRFDECVGLAERQWAHC</sequence>
<feature type="binding site" evidence="1">
    <location>
        <position position="159"/>
    </location>
    <ligand>
        <name>Zn(2+)</name>
        <dbReference type="ChEBI" id="CHEBI:29105"/>
    </ligand>
</feature>
<dbReference type="EMBL" id="QPKB01000004">
    <property type="protein sequence ID" value="RWR83370.1"/>
    <property type="molecule type" value="Genomic_DNA"/>
</dbReference>
<feature type="binding site" evidence="1">
    <location>
        <position position="332"/>
    </location>
    <ligand>
        <name>Zn(2+)</name>
        <dbReference type="ChEBI" id="CHEBI:29105"/>
    </ligand>
</feature>
<proteinExistence type="predicted"/>
<dbReference type="Pfam" id="PF03352">
    <property type="entry name" value="Adenine_glyco"/>
    <property type="match status" value="1"/>
</dbReference>
<feature type="binding site" evidence="1">
    <location>
        <position position="174"/>
    </location>
    <ligand>
        <name>Zn(2+)</name>
        <dbReference type="ChEBI" id="CHEBI:29105"/>
    </ligand>
</feature>
<dbReference type="SUPFAM" id="SSF48150">
    <property type="entry name" value="DNA-glycosylase"/>
    <property type="match status" value="1"/>
</dbReference>
<feature type="compositionally biased region" description="Polar residues" evidence="2">
    <location>
        <begin position="1"/>
        <end position="16"/>
    </location>
</feature>
<keyword evidence="1" id="KW-0479">Metal-binding</keyword>
<dbReference type="GO" id="GO:0006284">
    <property type="term" value="P:base-excision repair"/>
    <property type="evidence" value="ECO:0007669"/>
    <property type="project" value="InterPro"/>
</dbReference>
<feature type="compositionally biased region" description="Basic and acidic residues" evidence="2">
    <location>
        <begin position="135"/>
        <end position="154"/>
    </location>
</feature>
<reference evidence="3 4" key="1">
    <citation type="journal article" date="2019" name="Nat. Plants">
        <title>Stout camphor tree genome fills gaps in understanding of flowering plant genome evolution.</title>
        <authorList>
            <person name="Chaw S.M."/>
            <person name="Liu Y.C."/>
            <person name="Wu Y.W."/>
            <person name="Wang H.Y."/>
            <person name="Lin C.I."/>
            <person name="Wu C.S."/>
            <person name="Ke H.M."/>
            <person name="Chang L.Y."/>
            <person name="Hsu C.Y."/>
            <person name="Yang H.T."/>
            <person name="Sudianto E."/>
            <person name="Hsu M.H."/>
            <person name="Wu K.P."/>
            <person name="Wang L.N."/>
            <person name="Leebens-Mack J.H."/>
            <person name="Tsai I.J."/>
        </authorList>
    </citation>
    <scope>NUCLEOTIDE SEQUENCE [LARGE SCALE GENOMIC DNA]</scope>
    <source>
        <strain evidence="4">cv. Chaw 1501</strain>
        <tissue evidence="3">Young leaves</tissue>
    </source>
</reference>
<dbReference type="InterPro" id="IPR011257">
    <property type="entry name" value="DNA_glycosylase"/>
</dbReference>
<dbReference type="GO" id="GO:0046872">
    <property type="term" value="F:metal ion binding"/>
    <property type="evidence" value="ECO:0007669"/>
    <property type="project" value="UniProtKB-KW"/>
</dbReference>
<dbReference type="Proteomes" id="UP000283530">
    <property type="component" value="Unassembled WGS sequence"/>
</dbReference>
<dbReference type="AlphaFoldDB" id="A0A3S3P5D2"/>
<dbReference type="PANTHER" id="PTHR31116">
    <property type="entry name" value="OS04G0501200 PROTEIN"/>
    <property type="match status" value="1"/>
</dbReference>
<feature type="region of interest" description="Disordered" evidence="2">
    <location>
        <begin position="132"/>
        <end position="154"/>
    </location>
</feature>
<evidence type="ECO:0000256" key="2">
    <source>
        <dbReference type="SAM" id="MobiDB-lite"/>
    </source>
</evidence>